<dbReference type="Proteomes" id="UP000198816">
    <property type="component" value="Unassembled WGS sequence"/>
</dbReference>
<dbReference type="Gene3D" id="1.10.4080.10">
    <property type="entry name" value="ADP-ribosylation/Crystallin J1"/>
    <property type="match status" value="1"/>
</dbReference>
<evidence type="ECO:0000256" key="1">
    <source>
        <dbReference type="ARBA" id="ARBA00010702"/>
    </source>
</evidence>
<comment type="cofactor">
    <cofactor evidence="3">
        <name>Mg(2+)</name>
        <dbReference type="ChEBI" id="CHEBI:18420"/>
    </cofactor>
    <text evidence="3">Binds 2 magnesium ions per subunit.</text>
</comment>
<organism evidence="4 5">
    <name type="scientific">Thiocapsa roseopersicina</name>
    <dbReference type="NCBI Taxonomy" id="1058"/>
    <lineage>
        <taxon>Bacteria</taxon>
        <taxon>Pseudomonadati</taxon>
        <taxon>Pseudomonadota</taxon>
        <taxon>Gammaproteobacteria</taxon>
        <taxon>Chromatiales</taxon>
        <taxon>Chromatiaceae</taxon>
        <taxon>Thiocapsa</taxon>
    </lineage>
</organism>
<dbReference type="InterPro" id="IPR050792">
    <property type="entry name" value="ADP-ribosylglycohydrolase"/>
</dbReference>
<proteinExistence type="inferred from homology"/>
<name>A0A1H2X823_THIRO</name>
<evidence type="ECO:0000256" key="3">
    <source>
        <dbReference type="PIRSR" id="PIRSR605502-1"/>
    </source>
</evidence>
<feature type="binding site" evidence="3">
    <location>
        <position position="51"/>
    </location>
    <ligand>
        <name>Mg(2+)</name>
        <dbReference type="ChEBI" id="CHEBI:18420"/>
        <label>1</label>
    </ligand>
</feature>
<evidence type="ECO:0000313" key="4">
    <source>
        <dbReference type="EMBL" id="SDW88965.1"/>
    </source>
</evidence>
<sequence length="313" mass="33363">MTRTHDSSTFADHARAALLAHACGDRFGAPLEFVKDASVRTRPVHLGHWTDDTHMSLYLGEAILEHGPGPLESDRFGTLVGEAFVRWSHDPLTPSTAPGNTCLTGAARFERERDWTTSGVRESDGCGAVMRIVPLALVYRDDDLIEAARISALLTHAHPNAVEAAVAGAWLVRAILETGRLDRALVEEGIRWLDGPWHQGGEVAASLRAAIAWAVRDEDWLDEEAIPPGDGGWRSGSALGLAVAAALRWSEDLGLAVEKAARIRGDSDSVACLAGALLGASLGTAAIPAEWLDTLPQREEIAGLADRLLGLAS</sequence>
<dbReference type="RefSeq" id="WP_093032396.1">
    <property type="nucleotide sequence ID" value="NZ_FNNZ01000010.1"/>
</dbReference>
<feature type="binding site" evidence="3">
    <location>
        <position position="52"/>
    </location>
    <ligand>
        <name>Mg(2+)</name>
        <dbReference type="ChEBI" id="CHEBI:18420"/>
        <label>1</label>
    </ligand>
</feature>
<comment type="similarity">
    <text evidence="1">Belongs to the ADP-ribosylglycohydrolase family.</text>
</comment>
<dbReference type="SUPFAM" id="SSF101478">
    <property type="entry name" value="ADP-ribosylglycohydrolase"/>
    <property type="match status" value="1"/>
</dbReference>
<dbReference type="OrthoDB" id="9798107at2"/>
<keyword evidence="5" id="KW-1185">Reference proteome</keyword>
<reference evidence="5" key="1">
    <citation type="submission" date="2016-10" db="EMBL/GenBank/DDBJ databases">
        <authorList>
            <person name="Varghese N."/>
            <person name="Submissions S."/>
        </authorList>
    </citation>
    <scope>NUCLEOTIDE SEQUENCE [LARGE SCALE GENOMIC DNA]</scope>
    <source>
        <strain evidence="5">DSM 217</strain>
    </source>
</reference>
<gene>
    <name evidence="4" type="ORF">SAMN05421783_11069</name>
</gene>
<dbReference type="InterPro" id="IPR036705">
    <property type="entry name" value="Ribosyl_crysJ1_sf"/>
</dbReference>
<dbReference type="PANTHER" id="PTHR16222">
    <property type="entry name" value="ADP-RIBOSYLGLYCOHYDROLASE"/>
    <property type="match status" value="1"/>
</dbReference>
<evidence type="ECO:0000256" key="2">
    <source>
        <dbReference type="ARBA" id="ARBA00022801"/>
    </source>
</evidence>
<feature type="binding site" evidence="3">
    <location>
        <position position="50"/>
    </location>
    <ligand>
        <name>Mg(2+)</name>
        <dbReference type="ChEBI" id="CHEBI:18420"/>
        <label>1</label>
    </ligand>
</feature>
<dbReference type="GO" id="GO:0016787">
    <property type="term" value="F:hydrolase activity"/>
    <property type="evidence" value="ECO:0007669"/>
    <property type="project" value="UniProtKB-KW"/>
</dbReference>
<dbReference type="AlphaFoldDB" id="A0A1H2X823"/>
<dbReference type="InterPro" id="IPR005502">
    <property type="entry name" value="Ribosyl_crysJ1"/>
</dbReference>
<keyword evidence="2 4" id="KW-0378">Hydrolase</keyword>
<dbReference type="GO" id="GO:0046872">
    <property type="term" value="F:metal ion binding"/>
    <property type="evidence" value="ECO:0007669"/>
    <property type="project" value="UniProtKB-KW"/>
</dbReference>
<keyword evidence="3" id="KW-0479">Metal-binding</keyword>
<accession>A0A1H2X823</accession>
<keyword evidence="3" id="KW-0460">Magnesium</keyword>
<dbReference type="PANTHER" id="PTHR16222:SF24">
    <property type="entry name" value="ADP-RIBOSYLHYDROLASE ARH3"/>
    <property type="match status" value="1"/>
</dbReference>
<dbReference type="EMBL" id="FNNZ01000010">
    <property type="protein sequence ID" value="SDW88965.1"/>
    <property type="molecule type" value="Genomic_DNA"/>
</dbReference>
<feature type="binding site" evidence="3">
    <location>
        <position position="266"/>
    </location>
    <ligand>
        <name>Mg(2+)</name>
        <dbReference type="ChEBI" id="CHEBI:18420"/>
        <label>1</label>
    </ligand>
</feature>
<feature type="binding site" evidence="3">
    <location>
        <position position="269"/>
    </location>
    <ligand>
        <name>Mg(2+)</name>
        <dbReference type="ChEBI" id="CHEBI:18420"/>
        <label>1</label>
    </ligand>
</feature>
<protein>
    <submittedName>
        <fullName evidence="4">ADP-ribosylglycohydrolase</fullName>
    </submittedName>
</protein>
<dbReference type="Pfam" id="PF03747">
    <property type="entry name" value="ADP_ribosyl_GH"/>
    <property type="match status" value="1"/>
</dbReference>
<dbReference type="STRING" id="1058.SAMN05421783_11069"/>
<feature type="binding site" evidence="3">
    <location>
        <position position="268"/>
    </location>
    <ligand>
        <name>Mg(2+)</name>
        <dbReference type="ChEBI" id="CHEBI:18420"/>
        <label>1</label>
    </ligand>
</feature>
<evidence type="ECO:0000313" key="5">
    <source>
        <dbReference type="Proteomes" id="UP000198816"/>
    </source>
</evidence>